<gene>
    <name evidence="2" type="primary">bluB</name>
    <name evidence="2" type="ORF">E8K88_04445</name>
</gene>
<dbReference type="EC" id="1.13.11.79" evidence="2"/>
<dbReference type="Proteomes" id="UP000306236">
    <property type="component" value="Unassembled WGS sequence"/>
</dbReference>
<proteinExistence type="predicted"/>
<dbReference type="Gene3D" id="3.40.109.10">
    <property type="entry name" value="NADH Oxidase"/>
    <property type="match status" value="1"/>
</dbReference>
<keyword evidence="2" id="KW-0560">Oxidoreductase</keyword>
<dbReference type="PANTHER" id="PTHR23026">
    <property type="entry name" value="NADPH NITROREDUCTASE"/>
    <property type="match status" value="1"/>
</dbReference>
<dbReference type="InterPro" id="IPR012825">
    <property type="entry name" value="BluB"/>
</dbReference>
<accession>A0A4S5BRP2</accession>
<dbReference type="SUPFAM" id="SSF55469">
    <property type="entry name" value="FMN-dependent nitroreductase-like"/>
    <property type="match status" value="1"/>
</dbReference>
<comment type="caution">
    <text evidence="2">The sequence shown here is derived from an EMBL/GenBank/DDBJ whole genome shotgun (WGS) entry which is preliminary data.</text>
</comment>
<feature type="domain" description="Nitroreductase" evidence="1">
    <location>
        <begin position="16"/>
        <end position="181"/>
    </location>
</feature>
<dbReference type="PANTHER" id="PTHR23026:SF123">
    <property type="entry name" value="NAD(P)H NITROREDUCTASE RV3131-RELATED"/>
    <property type="match status" value="1"/>
</dbReference>
<keyword evidence="3" id="KW-1185">Reference proteome</keyword>
<dbReference type="InterPro" id="IPR050627">
    <property type="entry name" value="Nitroreductase/BluB"/>
</dbReference>
<dbReference type="AlphaFoldDB" id="A0A4S5BRP2"/>
<name>A0A4S5BRP2_9BURK</name>
<evidence type="ECO:0000313" key="3">
    <source>
        <dbReference type="Proteomes" id="UP000306236"/>
    </source>
</evidence>
<organism evidence="2 3">
    <name type="scientific">Lampropedia aestuarii</name>
    <dbReference type="NCBI Taxonomy" id="2562762"/>
    <lineage>
        <taxon>Bacteria</taxon>
        <taxon>Pseudomonadati</taxon>
        <taxon>Pseudomonadota</taxon>
        <taxon>Betaproteobacteria</taxon>
        <taxon>Burkholderiales</taxon>
        <taxon>Comamonadaceae</taxon>
        <taxon>Lampropedia</taxon>
    </lineage>
</organism>
<protein>
    <submittedName>
        <fullName evidence="2">5,6-dimethylbenzimidazole synthase</fullName>
        <ecNumber evidence="2">1.13.11.79</ecNumber>
    </submittedName>
</protein>
<dbReference type="OrthoDB" id="9773807at2"/>
<sequence>MNFSDSERDSLLRLMRWRRDVRHFQTQPVAPDLQARLYDAMELAPSVGNARPWRVLQVDSASKRQAVHGIFLQANALALASQAPERQRQYLQLKLEGIQTAPLQLAVFTDTQPTQGHGLGRHSLPQSLEHSTAMAVHNLNLMARACGLGVGMVTILDPQAMQQLFEVPAQWRFCLYLCIGWPQAHDDLPLLHRQAWQENTHRPWQRC</sequence>
<dbReference type="GO" id="GO:0102919">
    <property type="term" value="F:5,6-dimethylbenzimidazole synthase activity"/>
    <property type="evidence" value="ECO:0007669"/>
    <property type="project" value="UniProtKB-EC"/>
</dbReference>
<dbReference type="InterPro" id="IPR029479">
    <property type="entry name" value="Nitroreductase"/>
</dbReference>
<dbReference type="NCBIfam" id="TIGR02476">
    <property type="entry name" value="BluB"/>
    <property type="match status" value="1"/>
</dbReference>
<reference evidence="2 3" key="1">
    <citation type="submission" date="2019-04" db="EMBL/GenBank/DDBJ databases">
        <title>Lampropedia sp YIM MLB12 draf genome.</title>
        <authorList>
            <person name="Wang Y.-X."/>
        </authorList>
    </citation>
    <scope>NUCLEOTIDE SEQUENCE [LARGE SCALE GENOMIC DNA]</scope>
    <source>
        <strain evidence="2 3">YIM MLB12</strain>
    </source>
</reference>
<dbReference type="RefSeq" id="WP_136405447.1">
    <property type="nucleotide sequence ID" value="NZ_SSWX01000004.1"/>
</dbReference>
<dbReference type="Pfam" id="PF00881">
    <property type="entry name" value="Nitroreductase"/>
    <property type="match status" value="1"/>
</dbReference>
<evidence type="ECO:0000259" key="1">
    <source>
        <dbReference type="Pfam" id="PF00881"/>
    </source>
</evidence>
<evidence type="ECO:0000313" key="2">
    <source>
        <dbReference type="EMBL" id="THJ35250.1"/>
    </source>
</evidence>
<dbReference type="InterPro" id="IPR000415">
    <property type="entry name" value="Nitroreductase-like"/>
</dbReference>
<dbReference type="EMBL" id="SSWX01000004">
    <property type="protein sequence ID" value="THJ35250.1"/>
    <property type="molecule type" value="Genomic_DNA"/>
</dbReference>